<accession>A0A2P8FED6</accession>
<dbReference type="Proteomes" id="UP000240418">
    <property type="component" value="Unassembled WGS sequence"/>
</dbReference>
<dbReference type="AlphaFoldDB" id="A0A2P8FED6"/>
<dbReference type="InterPro" id="IPR046235">
    <property type="entry name" value="DUF6268"/>
</dbReference>
<evidence type="ECO:0000313" key="4">
    <source>
        <dbReference type="Proteomes" id="UP000240418"/>
    </source>
</evidence>
<feature type="domain" description="DUF6268" evidence="2">
    <location>
        <begin position="146"/>
        <end position="266"/>
    </location>
</feature>
<comment type="caution">
    <text evidence="3">The sequence shown here is derived from an EMBL/GenBank/DDBJ whole genome shotgun (WGS) entry which is preliminary data.</text>
</comment>
<keyword evidence="4" id="KW-1185">Reference proteome</keyword>
<evidence type="ECO:0000256" key="1">
    <source>
        <dbReference type="SAM" id="SignalP"/>
    </source>
</evidence>
<evidence type="ECO:0000313" key="3">
    <source>
        <dbReference type="EMBL" id="PSL20028.1"/>
    </source>
</evidence>
<keyword evidence="1" id="KW-0732">Signal</keyword>
<gene>
    <name evidence="3" type="ORF">CLV88_10487</name>
</gene>
<protein>
    <recommendedName>
        <fullName evidence="2">DUF6268 domain-containing protein</fullName>
    </recommendedName>
</protein>
<reference evidence="3 4" key="1">
    <citation type="submission" date="2018-03" db="EMBL/GenBank/DDBJ databases">
        <title>Genomic Encyclopedia of Archaeal and Bacterial Type Strains, Phase II (KMG-II): from individual species to whole genera.</title>
        <authorList>
            <person name="Goeker M."/>
        </authorList>
    </citation>
    <scope>NUCLEOTIDE SEQUENCE [LARGE SCALE GENOMIC DNA]</scope>
    <source>
        <strain evidence="3 4">DSM 100673</strain>
    </source>
</reference>
<feature type="signal peptide" evidence="1">
    <location>
        <begin position="1"/>
        <end position="19"/>
    </location>
</feature>
<dbReference type="Pfam" id="PF19783">
    <property type="entry name" value="DUF6268"/>
    <property type="match status" value="1"/>
</dbReference>
<proteinExistence type="predicted"/>
<name>A0A2P8FED6_9RHOB</name>
<evidence type="ECO:0000259" key="2">
    <source>
        <dbReference type="Pfam" id="PF19783"/>
    </source>
</evidence>
<dbReference type="SUPFAM" id="SSF56935">
    <property type="entry name" value="Porins"/>
    <property type="match status" value="1"/>
</dbReference>
<sequence>MIRYGHVAAAIGAAMMVCAGGDVAAQQRGAGWSWVVDGLAVYQFEADLSGGGTFSANRQFLRAGALYRDLEGTSYGVLASYGQLDYDFAGPAPWGNVTDFRVSAPVRFTFGETGAVFVSPQVRWDYESGASASDSMTYGVFGGVSWKINPNLRIGPAMGVFSELGTNGVEIFPALLVDWDIADRWNLSTGAGLGASQGPGVSLTYEASDTVNVSLITRSEKVRFLLDNSGVAPGGVGEDSSVPVVMSVEFKPSRALTLSAFAGAEFDGRLQLENTAGSVVSSQSYDPAPIAGFSFRYIF</sequence>
<organism evidence="3 4">
    <name type="scientific">Shimia abyssi</name>
    <dbReference type="NCBI Taxonomy" id="1662395"/>
    <lineage>
        <taxon>Bacteria</taxon>
        <taxon>Pseudomonadati</taxon>
        <taxon>Pseudomonadota</taxon>
        <taxon>Alphaproteobacteria</taxon>
        <taxon>Rhodobacterales</taxon>
        <taxon>Roseobacteraceae</taxon>
    </lineage>
</organism>
<feature type="chain" id="PRO_5015203976" description="DUF6268 domain-containing protein" evidence="1">
    <location>
        <begin position="20"/>
        <end position="299"/>
    </location>
</feature>
<dbReference type="EMBL" id="PYGJ01000004">
    <property type="protein sequence ID" value="PSL20028.1"/>
    <property type="molecule type" value="Genomic_DNA"/>
</dbReference>